<dbReference type="InterPro" id="IPR012902">
    <property type="entry name" value="N_methyl_site"/>
</dbReference>
<protein>
    <recommendedName>
        <fullName evidence="5">Prepilin-type N-terminal cleavage/methylation domain-containing protein</fullName>
    </recommendedName>
</protein>
<dbReference type="EMBL" id="QOQW01000007">
    <property type="protein sequence ID" value="RCK80223.1"/>
    <property type="molecule type" value="Genomic_DNA"/>
</dbReference>
<evidence type="ECO:0000313" key="3">
    <source>
        <dbReference type="EMBL" id="RCK80223.1"/>
    </source>
</evidence>
<dbReference type="PRINTS" id="PR00813">
    <property type="entry name" value="BCTERIALGSPG"/>
</dbReference>
<accession>A0A367ZQ33</accession>
<dbReference type="GO" id="GO:0015628">
    <property type="term" value="P:protein secretion by the type II secretion system"/>
    <property type="evidence" value="ECO:0007669"/>
    <property type="project" value="InterPro"/>
</dbReference>
<evidence type="ECO:0000313" key="4">
    <source>
        <dbReference type="Proteomes" id="UP000252355"/>
    </source>
</evidence>
<proteinExistence type="predicted"/>
<sequence length="171" mass="19070">MNRNGFSLVELLIVVLVIGILVVIAIPRYQSIAAVARAKSCLSNQKAIESLISLWEAKNFELDPGKNRFAWIDRSGNMRWKYSNALLQLNDIAKDSKLFICPEASNRWGYTWPGSSYRFYNTDNTGLWIIGSSGAMGGRGVVCALRLGPRWIGMNGQMGPDGSKDSAHHYW</sequence>
<comment type="caution">
    <text evidence="3">The sequence shown here is derived from an EMBL/GenBank/DDBJ whole genome shotgun (WGS) entry which is preliminary data.</text>
</comment>
<gene>
    <name evidence="3" type="ORF">OZSIB_3405</name>
</gene>
<evidence type="ECO:0008006" key="5">
    <source>
        <dbReference type="Google" id="ProtNLM"/>
    </source>
</evidence>
<reference evidence="3 4" key="1">
    <citation type="submission" date="2018-05" db="EMBL/GenBank/DDBJ databases">
        <title>A metagenomic window into the 2 km-deep terrestrial subsurface aquifer revealed taxonomically and functionally diverse microbial community comprising novel uncultured bacterial lineages.</title>
        <authorList>
            <person name="Kadnikov V.V."/>
            <person name="Mardanov A.V."/>
            <person name="Beletsky A.V."/>
            <person name="Banks D."/>
            <person name="Pimenov N.V."/>
            <person name="Frank Y.A."/>
            <person name="Karnachuk O.V."/>
            <person name="Ravin N.V."/>
        </authorList>
    </citation>
    <scope>NUCLEOTIDE SEQUENCE [LARGE SCALE GENOMIC DNA]</scope>
    <source>
        <strain evidence="3">BY5</strain>
    </source>
</reference>
<dbReference type="InterPro" id="IPR000983">
    <property type="entry name" value="Bac_GSPG_pilin"/>
</dbReference>
<dbReference type="InterPro" id="IPR045584">
    <property type="entry name" value="Pilin-like"/>
</dbReference>
<feature type="transmembrane region" description="Helical" evidence="2">
    <location>
        <begin position="6"/>
        <end position="27"/>
    </location>
</feature>
<dbReference type="Pfam" id="PF07963">
    <property type="entry name" value="N_methyl"/>
    <property type="match status" value="1"/>
</dbReference>
<keyword evidence="2" id="KW-1133">Transmembrane helix</keyword>
<dbReference type="SUPFAM" id="SSF54523">
    <property type="entry name" value="Pili subunits"/>
    <property type="match status" value="1"/>
</dbReference>
<evidence type="ECO:0000256" key="1">
    <source>
        <dbReference type="ARBA" id="ARBA00022481"/>
    </source>
</evidence>
<organism evidence="3 4">
    <name type="scientific">Candidatus Ozemobacter sibiricus</name>
    <dbReference type="NCBI Taxonomy" id="2268124"/>
    <lineage>
        <taxon>Bacteria</taxon>
        <taxon>Candidatus Ozemobacteria</taxon>
        <taxon>Candidatus Ozemobacterales</taxon>
        <taxon>Candidatus Ozemobacteraceae</taxon>
        <taxon>Candidatus Ozemobacter</taxon>
    </lineage>
</organism>
<dbReference type="NCBIfam" id="TIGR02532">
    <property type="entry name" value="IV_pilin_GFxxxE"/>
    <property type="match status" value="1"/>
</dbReference>
<dbReference type="GO" id="GO:0015627">
    <property type="term" value="C:type II protein secretion system complex"/>
    <property type="evidence" value="ECO:0007669"/>
    <property type="project" value="InterPro"/>
</dbReference>
<keyword evidence="2" id="KW-0812">Transmembrane</keyword>
<dbReference type="AlphaFoldDB" id="A0A367ZQ33"/>
<evidence type="ECO:0000256" key="2">
    <source>
        <dbReference type="SAM" id="Phobius"/>
    </source>
</evidence>
<keyword evidence="1" id="KW-0488">Methylation</keyword>
<dbReference type="PANTHER" id="PTHR30093">
    <property type="entry name" value="GENERAL SECRETION PATHWAY PROTEIN G"/>
    <property type="match status" value="1"/>
</dbReference>
<name>A0A367ZQ33_9BACT</name>
<keyword evidence="2" id="KW-0472">Membrane</keyword>
<dbReference type="Proteomes" id="UP000252355">
    <property type="component" value="Unassembled WGS sequence"/>
</dbReference>
<dbReference type="Gene3D" id="3.30.700.10">
    <property type="entry name" value="Glycoprotein, Type 4 Pilin"/>
    <property type="match status" value="1"/>
</dbReference>